<evidence type="ECO:0000256" key="2">
    <source>
        <dbReference type="SAM" id="Coils"/>
    </source>
</evidence>
<dbReference type="Gene3D" id="2.60.210.10">
    <property type="entry name" value="Apoptosis, Tumor Necrosis Factor Receptor Associated Protein 2, Chain A"/>
    <property type="match status" value="1"/>
</dbReference>
<dbReference type="PANTHER" id="PTHR46236:SF35">
    <property type="entry name" value="MATH DOMAIN-CONTAINING PROTEIN"/>
    <property type="match status" value="1"/>
</dbReference>
<dbReference type="InterPro" id="IPR008974">
    <property type="entry name" value="TRAF-like"/>
</dbReference>
<sequence length="491" mass="55777">MTNKIGKPSTARVSFSLSEVLNLYHRDACFSRVLIQSAWLVLLDPTFLLQEGDGDGEMLLPHSDFTQVPQPMEVAQAETATAVENQLVEDPPLSSFRWTIENFSRLNNKKYYSPIFLSGSYKWRVLIFLKGNNVDHFSMYLDVADSTNLPYRWSRCAQFSLAVVNQIHNKYTVRKYQGVGDACRSNDSSNICLHSVDTQHQFNARNSDWGFTSFMPLSELYDPARGYLVNDTCIIQAKVVVRRVVNDTKDIIWEPLIVNDEETMAVKMEPEGEAIISAEGITEEPAITNEEPSTTPEPLPPWQCHLHILLQQWDHLLLRLLCLKKYGDITHKNNIKNLKLKAAYIETICGIISGLKGTTAQGFKMTSINQCESDLEDVENTKIDVSWLKDRLNMVRTIQAQSIQVSVMGDSFKAKTETLAKLTASIAEDNSKIEDTRKEIAKHEALIMKYQESLNAKKEEFNAVQHAITTQHEEFVRLRNSCTIMTLKSFP</sequence>
<dbReference type="AlphaFoldDB" id="A0A835DEQ6"/>
<dbReference type="PROSITE" id="PS50144">
    <property type="entry name" value="MATH"/>
    <property type="match status" value="1"/>
</dbReference>
<organism evidence="4 5">
    <name type="scientific">Tetracentron sinense</name>
    <name type="common">Spur-leaf</name>
    <dbReference type="NCBI Taxonomy" id="13715"/>
    <lineage>
        <taxon>Eukaryota</taxon>
        <taxon>Viridiplantae</taxon>
        <taxon>Streptophyta</taxon>
        <taxon>Embryophyta</taxon>
        <taxon>Tracheophyta</taxon>
        <taxon>Spermatophyta</taxon>
        <taxon>Magnoliopsida</taxon>
        <taxon>Trochodendrales</taxon>
        <taxon>Trochodendraceae</taxon>
        <taxon>Tetracentron</taxon>
    </lineage>
</organism>
<feature type="domain" description="MATH" evidence="3">
    <location>
        <begin position="93"/>
        <end position="239"/>
    </location>
</feature>
<evidence type="ECO:0000256" key="1">
    <source>
        <dbReference type="ARBA" id="ARBA00023054"/>
    </source>
</evidence>
<feature type="coiled-coil region" evidence="2">
    <location>
        <begin position="419"/>
        <end position="460"/>
    </location>
</feature>
<dbReference type="InterPro" id="IPR007942">
    <property type="entry name" value="PLipase-like"/>
</dbReference>
<dbReference type="Proteomes" id="UP000655225">
    <property type="component" value="Unassembled WGS sequence"/>
</dbReference>
<accession>A0A835DEQ6</accession>
<keyword evidence="1 2" id="KW-0175">Coiled coil</keyword>
<dbReference type="OrthoDB" id="1751883at2759"/>
<dbReference type="Pfam" id="PF22486">
    <property type="entry name" value="MATH_2"/>
    <property type="match status" value="1"/>
</dbReference>
<reference evidence="4 5" key="1">
    <citation type="submission" date="2020-04" db="EMBL/GenBank/DDBJ databases">
        <title>Plant Genome Project.</title>
        <authorList>
            <person name="Zhang R.-G."/>
        </authorList>
    </citation>
    <scope>NUCLEOTIDE SEQUENCE [LARGE SCALE GENOMIC DNA]</scope>
    <source>
        <strain evidence="4">YNK0</strain>
        <tissue evidence="4">Leaf</tissue>
    </source>
</reference>
<dbReference type="SUPFAM" id="SSF49599">
    <property type="entry name" value="TRAF domain-like"/>
    <property type="match status" value="1"/>
</dbReference>
<protein>
    <recommendedName>
        <fullName evidence="3">MATH domain-containing protein</fullName>
    </recommendedName>
</protein>
<evidence type="ECO:0000259" key="3">
    <source>
        <dbReference type="PROSITE" id="PS50144"/>
    </source>
</evidence>
<dbReference type="InterPro" id="IPR050804">
    <property type="entry name" value="MCC"/>
</dbReference>
<comment type="caution">
    <text evidence="4">The sequence shown here is derived from an EMBL/GenBank/DDBJ whole genome shotgun (WGS) entry which is preliminary data.</text>
</comment>
<proteinExistence type="predicted"/>
<dbReference type="CDD" id="cd00121">
    <property type="entry name" value="MATH"/>
    <property type="match status" value="1"/>
</dbReference>
<evidence type="ECO:0000313" key="5">
    <source>
        <dbReference type="Proteomes" id="UP000655225"/>
    </source>
</evidence>
<dbReference type="PANTHER" id="PTHR46236">
    <property type="entry name" value="TRAF-LIKE SUPERFAMILY PROTEIN"/>
    <property type="match status" value="1"/>
</dbReference>
<dbReference type="OMA" id="KWHILAY"/>
<name>A0A835DEQ6_TETSI</name>
<dbReference type="Pfam" id="PF05278">
    <property type="entry name" value="PEARLI-4"/>
    <property type="match status" value="1"/>
</dbReference>
<dbReference type="InterPro" id="IPR002083">
    <property type="entry name" value="MATH/TRAF_dom"/>
</dbReference>
<keyword evidence="5" id="KW-1185">Reference proteome</keyword>
<evidence type="ECO:0000313" key="4">
    <source>
        <dbReference type="EMBL" id="KAF8398027.1"/>
    </source>
</evidence>
<dbReference type="EMBL" id="JABCRI010000011">
    <property type="protein sequence ID" value="KAF8398027.1"/>
    <property type="molecule type" value="Genomic_DNA"/>
</dbReference>
<dbReference type="SMART" id="SM00061">
    <property type="entry name" value="MATH"/>
    <property type="match status" value="1"/>
</dbReference>
<gene>
    <name evidence="4" type="ORF">HHK36_016953</name>
</gene>